<dbReference type="SUPFAM" id="SSF53474">
    <property type="entry name" value="alpha/beta-Hydrolases"/>
    <property type="match status" value="1"/>
</dbReference>
<reference evidence="8" key="1">
    <citation type="submission" date="2019-08" db="EMBL/GenBank/DDBJ databases">
        <title>The genome of the North American firefly Photinus pyralis.</title>
        <authorList>
            <consortium name="Photinus pyralis genome working group"/>
            <person name="Fallon T.R."/>
            <person name="Sander Lower S.E."/>
            <person name="Weng J.-K."/>
        </authorList>
    </citation>
    <scope>NUCLEOTIDE SEQUENCE</scope>
    <source>
        <strain evidence="8">TRF0915ILg1</strain>
        <tissue evidence="8">Whole body</tissue>
    </source>
</reference>
<protein>
    <recommendedName>
        <fullName evidence="7">Lipase domain-containing protein</fullName>
    </recommendedName>
</protein>
<evidence type="ECO:0000259" key="7">
    <source>
        <dbReference type="Pfam" id="PF00151"/>
    </source>
</evidence>
<feature type="active site" description="Charge relay system" evidence="4">
    <location>
        <position position="253"/>
    </location>
</feature>
<feature type="binding site" evidence="5">
    <location>
        <position position="185"/>
    </location>
    <ligand>
        <name>Ca(2+)</name>
        <dbReference type="ChEBI" id="CHEBI:29108"/>
    </ligand>
</feature>
<evidence type="ECO:0000256" key="5">
    <source>
        <dbReference type="PIRSR" id="PIRSR000865-2"/>
    </source>
</evidence>
<feature type="binding site" evidence="5">
    <location>
        <position position="188"/>
    </location>
    <ligand>
        <name>Ca(2+)</name>
        <dbReference type="ChEBI" id="CHEBI:29108"/>
    </ligand>
</feature>
<dbReference type="InterPro" id="IPR029058">
    <property type="entry name" value="AB_hydrolase_fold"/>
</dbReference>
<name>A0A8K0D8S9_IGNLU</name>
<evidence type="ECO:0000256" key="6">
    <source>
        <dbReference type="RuleBase" id="RU004262"/>
    </source>
</evidence>
<dbReference type="EMBL" id="VTPC01001721">
    <property type="protein sequence ID" value="KAF2901299.1"/>
    <property type="molecule type" value="Genomic_DNA"/>
</dbReference>
<dbReference type="PANTHER" id="PTHR11610">
    <property type="entry name" value="LIPASE"/>
    <property type="match status" value="1"/>
</dbReference>
<dbReference type="OrthoDB" id="270009at2759"/>
<feature type="active site" description="Nucleophile" evidence="4">
    <location>
        <position position="139"/>
    </location>
</feature>
<feature type="non-terminal residue" evidence="8">
    <location>
        <position position="1"/>
    </location>
</feature>
<dbReference type="PANTHER" id="PTHR11610:SF186">
    <property type="entry name" value="FI22312P1"/>
    <property type="match status" value="1"/>
</dbReference>
<feature type="domain" description="Lipase" evidence="7">
    <location>
        <begin position="5"/>
        <end position="298"/>
    </location>
</feature>
<proteinExistence type="inferred from homology"/>
<dbReference type="PRINTS" id="PR00821">
    <property type="entry name" value="TAGLIPASE"/>
</dbReference>
<dbReference type="InterPro" id="IPR033906">
    <property type="entry name" value="Lipase_N"/>
</dbReference>
<comment type="subcellular location">
    <subcellularLocation>
        <location evidence="1">Secreted</location>
    </subcellularLocation>
</comment>
<dbReference type="GO" id="GO:0046872">
    <property type="term" value="F:metal ion binding"/>
    <property type="evidence" value="ECO:0007669"/>
    <property type="project" value="UniProtKB-KW"/>
</dbReference>
<evidence type="ECO:0000256" key="3">
    <source>
        <dbReference type="ARBA" id="ARBA00022525"/>
    </source>
</evidence>
<comment type="similarity">
    <text evidence="2 6">Belongs to the AB hydrolase superfamily. Lipase family.</text>
</comment>
<dbReference type="Gene3D" id="3.40.50.1820">
    <property type="entry name" value="alpha/beta hydrolase"/>
    <property type="match status" value="1"/>
</dbReference>
<dbReference type="AlphaFoldDB" id="A0A8K0D8S9"/>
<dbReference type="GO" id="GO:0016042">
    <property type="term" value="P:lipid catabolic process"/>
    <property type="evidence" value="ECO:0007669"/>
    <property type="project" value="TreeGrafter"/>
</dbReference>
<dbReference type="Pfam" id="PF00151">
    <property type="entry name" value="Lipase"/>
    <property type="match status" value="1"/>
</dbReference>
<dbReference type="InterPro" id="IPR000734">
    <property type="entry name" value="TAG_lipase"/>
</dbReference>
<dbReference type="PIRSF" id="PIRSF000865">
    <property type="entry name" value="Lipoprotein_lipase_LIPH"/>
    <property type="match status" value="1"/>
</dbReference>
<dbReference type="GO" id="GO:0016298">
    <property type="term" value="F:lipase activity"/>
    <property type="evidence" value="ECO:0007669"/>
    <property type="project" value="InterPro"/>
</dbReference>
<sequence>MPHKRSPLTKPPESPDAIGTKFFLFQRNVKFSHPQVLYYEDKGLSLNQSRFIPQQPTKVIIHGYLSRWNEPGALEAADAYLKIYDCNVILVDWEKGARGPQYSNAAANTEIVGRQLGILLLHMINLGVNPDTIHLIGFSLGAHVAGCASELLKNRGYLIGRITGLDAASPLFRHNHFREKSRKLDRDDAILVDAVHTDASPFFTDGFGLLEPIGHVDFFPNGGFEQPGCVDGTASVVLSHFEGTLSRETACSHIRAWKLFLETLRMKATQNEECEFTGFKCKGGLGSFQKGQCFPQLKTLGNPLVLDSSYRNDIGKLGEDVRGEGIMYLVTKGVEPYCGTQLQASVRLSQTPQFAVGMINMRMYHENSTVDFKIFCETTELTSAGRHMNGLTSTHFSNLDKKVNTVSANLIYISMANEKEKNVTQTTNLYFDNISIKDMYGN</sequence>
<evidence type="ECO:0000313" key="8">
    <source>
        <dbReference type="EMBL" id="KAF2901299.1"/>
    </source>
</evidence>
<evidence type="ECO:0000256" key="4">
    <source>
        <dbReference type="PIRSR" id="PIRSR000865-1"/>
    </source>
</evidence>
<dbReference type="GO" id="GO:0005615">
    <property type="term" value="C:extracellular space"/>
    <property type="evidence" value="ECO:0007669"/>
    <property type="project" value="TreeGrafter"/>
</dbReference>
<dbReference type="Proteomes" id="UP000801492">
    <property type="component" value="Unassembled WGS sequence"/>
</dbReference>
<keyword evidence="3" id="KW-0964">Secreted</keyword>
<organism evidence="8 9">
    <name type="scientific">Ignelater luminosus</name>
    <name type="common">Cucubano</name>
    <name type="synonym">Pyrophorus luminosus</name>
    <dbReference type="NCBI Taxonomy" id="2038154"/>
    <lineage>
        <taxon>Eukaryota</taxon>
        <taxon>Metazoa</taxon>
        <taxon>Ecdysozoa</taxon>
        <taxon>Arthropoda</taxon>
        <taxon>Hexapoda</taxon>
        <taxon>Insecta</taxon>
        <taxon>Pterygota</taxon>
        <taxon>Neoptera</taxon>
        <taxon>Endopterygota</taxon>
        <taxon>Coleoptera</taxon>
        <taxon>Polyphaga</taxon>
        <taxon>Elateriformia</taxon>
        <taxon>Elateroidea</taxon>
        <taxon>Elateridae</taxon>
        <taxon>Agrypninae</taxon>
        <taxon>Pyrophorini</taxon>
        <taxon>Ignelater</taxon>
    </lineage>
</organism>
<accession>A0A8K0D8S9</accession>
<dbReference type="InterPro" id="IPR016272">
    <property type="entry name" value="Lipase_LIPH"/>
</dbReference>
<dbReference type="InterPro" id="IPR013818">
    <property type="entry name" value="Lipase"/>
</dbReference>
<dbReference type="GO" id="GO:0052689">
    <property type="term" value="F:carboxylic ester hydrolase activity"/>
    <property type="evidence" value="ECO:0007669"/>
    <property type="project" value="InterPro"/>
</dbReference>
<comment type="caution">
    <text evidence="8">The sequence shown here is derived from an EMBL/GenBank/DDBJ whole genome shotgun (WGS) entry which is preliminary data.</text>
</comment>
<evidence type="ECO:0000256" key="1">
    <source>
        <dbReference type="ARBA" id="ARBA00004613"/>
    </source>
</evidence>
<feature type="active site" description="Charge relay system" evidence="4">
    <location>
        <position position="166"/>
    </location>
</feature>
<evidence type="ECO:0000313" key="9">
    <source>
        <dbReference type="Proteomes" id="UP000801492"/>
    </source>
</evidence>
<keyword evidence="5" id="KW-0479">Metal-binding</keyword>
<evidence type="ECO:0000256" key="2">
    <source>
        <dbReference type="ARBA" id="ARBA00010701"/>
    </source>
</evidence>
<gene>
    <name evidence="8" type="ORF">ILUMI_04877</name>
</gene>
<keyword evidence="9" id="KW-1185">Reference proteome</keyword>
<dbReference type="CDD" id="cd00707">
    <property type="entry name" value="Pancreat_lipase_like"/>
    <property type="match status" value="1"/>
</dbReference>
<keyword evidence="5" id="KW-0106">Calcium</keyword>